<evidence type="ECO:0000256" key="3">
    <source>
        <dbReference type="ARBA" id="ARBA00023295"/>
    </source>
</evidence>
<dbReference type="InterPro" id="IPR054593">
    <property type="entry name" value="Beta-mannosidase-like_N2"/>
</dbReference>
<feature type="domain" description="Glycoside hydrolase family 2 catalytic" evidence="6">
    <location>
        <begin position="403"/>
        <end position="558"/>
    </location>
</feature>
<dbReference type="PRINTS" id="PR00132">
    <property type="entry name" value="GLHYDRLASE2"/>
</dbReference>
<dbReference type="InterPro" id="IPR032311">
    <property type="entry name" value="DUF4982"/>
</dbReference>
<dbReference type="Pfam" id="PF16355">
    <property type="entry name" value="DUF4982"/>
    <property type="match status" value="1"/>
</dbReference>
<dbReference type="PANTHER" id="PTHR42732">
    <property type="entry name" value="BETA-GALACTOSIDASE"/>
    <property type="match status" value="1"/>
</dbReference>
<feature type="signal peptide" evidence="4">
    <location>
        <begin position="1"/>
        <end position="24"/>
    </location>
</feature>
<feature type="chain" id="PRO_5046830817" evidence="4">
    <location>
        <begin position="25"/>
        <end position="943"/>
    </location>
</feature>
<keyword evidence="11" id="KW-1185">Reference proteome</keyword>
<comment type="caution">
    <text evidence="10">The sequence shown here is derived from an EMBL/GenBank/DDBJ whole genome shotgun (WGS) entry which is preliminary data.</text>
</comment>
<dbReference type="Gene3D" id="2.60.120.260">
    <property type="entry name" value="Galactose-binding domain-like"/>
    <property type="match status" value="2"/>
</dbReference>
<dbReference type="InterPro" id="IPR040605">
    <property type="entry name" value="Glyco_hydro2_dom5"/>
</dbReference>
<dbReference type="NCBIfam" id="NF041462">
    <property type="entry name" value="GalA"/>
    <property type="match status" value="1"/>
</dbReference>
<evidence type="ECO:0000256" key="4">
    <source>
        <dbReference type="SAM" id="SignalP"/>
    </source>
</evidence>
<dbReference type="Pfam" id="PF00703">
    <property type="entry name" value="Glyco_hydro_2"/>
    <property type="match status" value="1"/>
</dbReference>
<dbReference type="SUPFAM" id="SSF51445">
    <property type="entry name" value="(Trans)glycosidases"/>
    <property type="match status" value="1"/>
</dbReference>
<dbReference type="InterPro" id="IPR006103">
    <property type="entry name" value="Glyco_hydro_2_cat"/>
</dbReference>
<gene>
    <name evidence="10" type="primary">galA</name>
    <name evidence="10" type="ORF">ACFOET_08870</name>
</gene>
<dbReference type="Gene3D" id="2.60.40.10">
    <property type="entry name" value="Immunoglobulins"/>
    <property type="match status" value="3"/>
</dbReference>
<dbReference type="SUPFAM" id="SSF49303">
    <property type="entry name" value="beta-Galactosidase/glucuronidase domain"/>
    <property type="match status" value="1"/>
</dbReference>
<dbReference type="PANTHER" id="PTHR42732:SF1">
    <property type="entry name" value="BETA-MANNOSIDASE"/>
    <property type="match status" value="1"/>
</dbReference>
<dbReference type="InterPro" id="IPR023232">
    <property type="entry name" value="Glyco_hydro_2_AS"/>
</dbReference>
<dbReference type="InterPro" id="IPR006102">
    <property type="entry name" value="Ig-like_GH2"/>
</dbReference>
<feature type="domain" description="Beta-mannosidase-like galactose-binding" evidence="9">
    <location>
        <begin position="88"/>
        <end position="178"/>
    </location>
</feature>
<dbReference type="InterPro" id="IPR008979">
    <property type="entry name" value="Galactose-bd-like_sf"/>
</dbReference>
<evidence type="ECO:0000256" key="2">
    <source>
        <dbReference type="ARBA" id="ARBA00022801"/>
    </source>
</evidence>
<dbReference type="InterPro" id="IPR013783">
    <property type="entry name" value="Ig-like_fold"/>
</dbReference>
<dbReference type="Pfam" id="PF22666">
    <property type="entry name" value="Glyco_hydro_2_N2"/>
    <property type="match status" value="1"/>
</dbReference>
<sequence length="943" mass="105763">MDRTTYLFKLFFCIFLASSFSISAQPVREKLSLDKGWRFFQGDIPFPKVLGHSMSYHSSKAGAALGPAAINFDDRGWKTVNLPHDWAVENPFDSLENLSQGFRKRGIGWYRRSFRMEESERGKNIELQLDGIATNSTIWVNGHEVGHNWSGYTSIYIDLSSLLLYGDNLNTIAVRVDAEKHEGWWYEGAGIYRHTWLVKRNPLHVITDGIYAHPVKMDNKWVIPAEVTVENRGKNSEQSSVKIDVIHPSGKVVASGKTNISVDALKRSVAKINLEVDKPELWTLENPVLYQVRTRLEASANNISDEVITRCGFRTIEFTSDSGFFLNGKHVKIKGVCNHQDHAGVGVAVPDALWAFRIKRLKDMGANAYRCAHNPPAAEFLDACDSLGLLVMNENRNFNIGEDYIRQLEWMVRRDRNHPSIILWSVFNEEPMQGTENGYEMVRLMTSKVKNLDTTRPVTAAMNGGLFTPINVSQAVDVVGFNYQMGSYDKFHEANPNMKLTSSEDGCGLMTRGEYVTDPTRNIIDQYDSQSAAWGATHREAWKAIHQRPWLAGCFLWTGFDYRGEPTPYVWPSVSTFFGAMDVCGFPKTAFWIHQAQWREDINVLQLVPHWNWPKDSIGKKIKVMCLSNADSVTLYLNKKLIGGQKADYYEMNTWMVPYQPGRLEAFGFKKGKKISHFVVETTGEPASLRLLPDRKTIDNNGWDAMPVTVEALDSKGRHISTANVDITFEIKGSGKIIGHGNGNPNSHEPEKGNRRSLFNGLAQVIVQSEEGGNDPIVLIARSGRLKAGEVVIPVKQVPAVKSIAAEVPNFQLQDWQVSPFSVVKPNPNQNVALNDMNTWTSIKTGVLRQHESSGYFIYRTNFEPYQSQKAEGGVLSIKRLTGKAEVWVNGQLLANKESHTTEDLAIPFPASENVNLNILIEAPEGKKVGLGGVVTVLPKNQK</sequence>
<evidence type="ECO:0000256" key="1">
    <source>
        <dbReference type="ARBA" id="ARBA00007401"/>
    </source>
</evidence>
<evidence type="ECO:0000313" key="11">
    <source>
        <dbReference type="Proteomes" id="UP001595526"/>
    </source>
</evidence>
<dbReference type="InterPro" id="IPR006101">
    <property type="entry name" value="Glyco_hydro_2"/>
</dbReference>
<dbReference type="PROSITE" id="PS00608">
    <property type="entry name" value="GLYCOSYL_HYDROL_F2_2"/>
    <property type="match status" value="1"/>
</dbReference>
<feature type="domain" description="Glycoside hydrolase family 2 immunoglobulin-like beta-sandwich" evidence="5">
    <location>
        <begin position="216"/>
        <end position="314"/>
    </location>
</feature>
<reference evidence="11" key="1">
    <citation type="journal article" date="2019" name="Int. J. Syst. Evol. Microbiol.">
        <title>The Global Catalogue of Microorganisms (GCM) 10K type strain sequencing project: providing services to taxonomists for standard genome sequencing and annotation.</title>
        <authorList>
            <consortium name="The Broad Institute Genomics Platform"/>
            <consortium name="The Broad Institute Genome Sequencing Center for Infectious Disease"/>
            <person name="Wu L."/>
            <person name="Ma J."/>
        </authorList>
    </citation>
    <scope>NUCLEOTIDE SEQUENCE [LARGE SCALE GENOMIC DNA]</scope>
    <source>
        <strain evidence="11">KCTC 52416</strain>
    </source>
</reference>
<evidence type="ECO:0000259" key="7">
    <source>
        <dbReference type="Pfam" id="PF16355"/>
    </source>
</evidence>
<feature type="domain" description="Glycoside hydrolase family 2 catalytic" evidence="6">
    <location>
        <begin position="321"/>
        <end position="396"/>
    </location>
</feature>
<feature type="domain" description="DUF4982" evidence="7">
    <location>
        <begin position="619"/>
        <end position="675"/>
    </location>
</feature>
<dbReference type="InterPro" id="IPR036156">
    <property type="entry name" value="Beta-gal/glucu_dom_sf"/>
</dbReference>
<dbReference type="Gene3D" id="3.20.20.80">
    <property type="entry name" value="Glycosidases"/>
    <property type="match status" value="1"/>
</dbReference>
<dbReference type="InterPro" id="IPR051913">
    <property type="entry name" value="GH2_Domain-Containing"/>
</dbReference>
<name>A0ABV7JKT8_9SPHI</name>
<dbReference type="Pfam" id="PF02836">
    <property type="entry name" value="Glyco_hydro_2_C"/>
    <property type="match status" value="2"/>
</dbReference>
<evidence type="ECO:0000259" key="9">
    <source>
        <dbReference type="Pfam" id="PF22666"/>
    </source>
</evidence>
<dbReference type="InterPro" id="IPR048230">
    <property type="entry name" value="GalA-like"/>
</dbReference>
<dbReference type="Pfam" id="PF18565">
    <property type="entry name" value="Glyco_hydro2_C5"/>
    <property type="match status" value="1"/>
</dbReference>
<dbReference type="RefSeq" id="WP_379021683.1">
    <property type="nucleotide sequence ID" value="NZ_JBHRTA010000029.1"/>
</dbReference>
<keyword evidence="3" id="KW-0326">Glycosidase</keyword>
<dbReference type="SUPFAM" id="SSF49785">
    <property type="entry name" value="Galactose-binding domain-like"/>
    <property type="match status" value="2"/>
</dbReference>
<dbReference type="EMBL" id="JBHRTA010000029">
    <property type="protein sequence ID" value="MFC3197722.1"/>
    <property type="molecule type" value="Genomic_DNA"/>
</dbReference>
<evidence type="ECO:0000313" key="10">
    <source>
        <dbReference type="EMBL" id="MFC3197722.1"/>
    </source>
</evidence>
<protein>
    <submittedName>
        <fullName evidence="10">Beta-galactosidase GalA</fullName>
    </submittedName>
</protein>
<evidence type="ECO:0000259" key="6">
    <source>
        <dbReference type="Pfam" id="PF02836"/>
    </source>
</evidence>
<proteinExistence type="inferred from homology"/>
<comment type="similarity">
    <text evidence="1">Belongs to the glycosyl hydrolase 2 family.</text>
</comment>
<evidence type="ECO:0000259" key="5">
    <source>
        <dbReference type="Pfam" id="PF00703"/>
    </source>
</evidence>
<evidence type="ECO:0000259" key="8">
    <source>
        <dbReference type="Pfam" id="PF18565"/>
    </source>
</evidence>
<feature type="domain" description="Glycoside hydrolase family 2" evidence="8">
    <location>
        <begin position="689"/>
        <end position="791"/>
    </location>
</feature>
<dbReference type="Proteomes" id="UP001595526">
    <property type="component" value="Unassembled WGS sequence"/>
</dbReference>
<keyword evidence="4" id="KW-0732">Signal</keyword>
<organism evidence="10 11">
    <name type="scientific">Parapedobacter deserti</name>
    <dbReference type="NCBI Taxonomy" id="1912957"/>
    <lineage>
        <taxon>Bacteria</taxon>
        <taxon>Pseudomonadati</taxon>
        <taxon>Bacteroidota</taxon>
        <taxon>Sphingobacteriia</taxon>
        <taxon>Sphingobacteriales</taxon>
        <taxon>Sphingobacteriaceae</taxon>
        <taxon>Parapedobacter</taxon>
    </lineage>
</organism>
<dbReference type="InterPro" id="IPR017853">
    <property type="entry name" value="GH"/>
</dbReference>
<accession>A0ABV7JKT8</accession>
<keyword evidence="2" id="KW-0378">Hydrolase</keyword>